<proteinExistence type="predicted"/>
<protein>
    <submittedName>
        <fullName evidence="1">Uncharacterized protein</fullName>
    </submittedName>
</protein>
<evidence type="ECO:0000313" key="2">
    <source>
        <dbReference type="Proteomes" id="UP001341281"/>
    </source>
</evidence>
<gene>
    <name evidence="1" type="ORF">U9M48_015773</name>
</gene>
<dbReference type="EMBL" id="CP144747">
    <property type="protein sequence ID" value="WVZ66571.1"/>
    <property type="molecule type" value="Genomic_DNA"/>
</dbReference>
<dbReference type="Proteomes" id="UP001341281">
    <property type="component" value="Chromosome 03"/>
</dbReference>
<evidence type="ECO:0000313" key="1">
    <source>
        <dbReference type="EMBL" id="WVZ66571.1"/>
    </source>
</evidence>
<dbReference type="AlphaFoldDB" id="A0AAQ3T4U9"/>
<organism evidence="1 2">
    <name type="scientific">Paspalum notatum var. saurae</name>
    <dbReference type="NCBI Taxonomy" id="547442"/>
    <lineage>
        <taxon>Eukaryota</taxon>
        <taxon>Viridiplantae</taxon>
        <taxon>Streptophyta</taxon>
        <taxon>Embryophyta</taxon>
        <taxon>Tracheophyta</taxon>
        <taxon>Spermatophyta</taxon>
        <taxon>Magnoliopsida</taxon>
        <taxon>Liliopsida</taxon>
        <taxon>Poales</taxon>
        <taxon>Poaceae</taxon>
        <taxon>PACMAD clade</taxon>
        <taxon>Panicoideae</taxon>
        <taxon>Andropogonodae</taxon>
        <taxon>Paspaleae</taxon>
        <taxon>Paspalinae</taxon>
        <taxon>Paspalum</taxon>
    </lineage>
</organism>
<reference evidence="1 2" key="1">
    <citation type="submission" date="2024-02" db="EMBL/GenBank/DDBJ databases">
        <title>High-quality chromosome-scale genome assembly of Pensacola bahiagrass (Paspalum notatum Flugge var. saurae).</title>
        <authorList>
            <person name="Vega J.M."/>
            <person name="Podio M."/>
            <person name="Orjuela J."/>
            <person name="Siena L.A."/>
            <person name="Pessino S.C."/>
            <person name="Combes M.C."/>
            <person name="Mariac C."/>
            <person name="Albertini E."/>
            <person name="Pupilli F."/>
            <person name="Ortiz J.P.A."/>
            <person name="Leblanc O."/>
        </authorList>
    </citation>
    <scope>NUCLEOTIDE SEQUENCE [LARGE SCALE GENOMIC DNA]</scope>
    <source>
        <strain evidence="1">R1</strain>
        <tissue evidence="1">Leaf</tissue>
    </source>
</reference>
<sequence>RFEISVTFRTSNPDRPALASATSSSNGTNSMDVHRLNHVYSAMPRINIHVVFEAPLQIPLNGIIFVVATLYEIRVTEE</sequence>
<accession>A0AAQ3T4U9</accession>
<keyword evidence="2" id="KW-1185">Reference proteome</keyword>
<name>A0AAQ3T4U9_PASNO</name>
<feature type="non-terminal residue" evidence="1">
    <location>
        <position position="1"/>
    </location>
</feature>